<dbReference type="GO" id="GO:0016787">
    <property type="term" value="F:hydrolase activity"/>
    <property type="evidence" value="ECO:0007669"/>
    <property type="project" value="UniProtKB-KW"/>
</dbReference>
<keyword evidence="3" id="KW-1185">Reference proteome</keyword>
<proteinExistence type="predicted"/>
<dbReference type="EMBL" id="JBHRYJ010000002">
    <property type="protein sequence ID" value="MFC3676402.1"/>
    <property type="molecule type" value="Genomic_DNA"/>
</dbReference>
<protein>
    <submittedName>
        <fullName evidence="2">SGNH/GDSL hydrolase family protein</fullName>
    </submittedName>
</protein>
<keyword evidence="2" id="KW-0378">Hydrolase</keyword>
<dbReference type="Proteomes" id="UP001595711">
    <property type="component" value="Unassembled WGS sequence"/>
</dbReference>
<dbReference type="InterPro" id="IPR036514">
    <property type="entry name" value="SGNH_hydro_sf"/>
</dbReference>
<dbReference type="CDD" id="cd00229">
    <property type="entry name" value="SGNH_hydrolase"/>
    <property type="match status" value="1"/>
</dbReference>
<dbReference type="Pfam" id="PF25182">
    <property type="entry name" value="NonGDSL"/>
    <property type="match status" value="1"/>
</dbReference>
<comment type="caution">
    <text evidence="2">The sequence shown here is derived from an EMBL/GenBank/DDBJ whole genome shotgun (WGS) entry which is preliminary data.</text>
</comment>
<dbReference type="PANTHER" id="PTHR30383">
    <property type="entry name" value="THIOESTERASE 1/PROTEASE 1/LYSOPHOSPHOLIPASE L1"/>
    <property type="match status" value="1"/>
</dbReference>
<sequence length="282" mass="30685">MSPCRMVFRRPFRRAVPRLLLAGLLLAAPLAMLSAADGHAAERNPLPCHAPDALLDLGQPLPRLAARLARHEAVTVVALGSSSTGGAGASSPEHSYTAQLERLWPQVLGGGPVKMLNRGINGQDIDEMEKRLRADVIDHKPDLVLWQLGTNAVLRSQGVMRYRDRIAAGIAELKAAGTDVVLIDLQYAPRVLADPDWKTMQIILRDVAAENGVALFRRFATMKAWVKSGQLRQTDILSPDGLHQNDLGYLCWADHLARALARSAGVAARRPEAAEMPVSRKN</sequence>
<accession>A0ABV7VHI1</accession>
<dbReference type="InterPro" id="IPR051532">
    <property type="entry name" value="Ester_Hydrolysis_Enzymes"/>
</dbReference>
<evidence type="ECO:0000313" key="3">
    <source>
        <dbReference type="Proteomes" id="UP001595711"/>
    </source>
</evidence>
<name>A0ABV7VHI1_9PROT</name>
<dbReference type="Gene3D" id="3.40.50.1110">
    <property type="entry name" value="SGNH hydrolase"/>
    <property type="match status" value="1"/>
</dbReference>
<evidence type="ECO:0000256" key="1">
    <source>
        <dbReference type="SAM" id="SignalP"/>
    </source>
</evidence>
<organism evidence="2 3">
    <name type="scientific">Ferrovibrio xuzhouensis</name>
    <dbReference type="NCBI Taxonomy" id="1576914"/>
    <lineage>
        <taxon>Bacteria</taxon>
        <taxon>Pseudomonadati</taxon>
        <taxon>Pseudomonadota</taxon>
        <taxon>Alphaproteobacteria</taxon>
        <taxon>Rhodospirillales</taxon>
        <taxon>Rhodospirillaceae</taxon>
        <taxon>Ferrovibrio</taxon>
    </lineage>
</organism>
<evidence type="ECO:0000313" key="2">
    <source>
        <dbReference type="EMBL" id="MFC3676402.1"/>
    </source>
</evidence>
<dbReference type="PANTHER" id="PTHR30383:SF5">
    <property type="entry name" value="SGNH HYDROLASE-TYPE ESTERASE DOMAIN-CONTAINING PROTEIN"/>
    <property type="match status" value="1"/>
</dbReference>
<gene>
    <name evidence="2" type="ORF">ACFOOQ_12670</name>
</gene>
<dbReference type="RefSeq" id="WP_379726950.1">
    <property type="nucleotide sequence ID" value="NZ_JBHRYJ010000002.1"/>
</dbReference>
<dbReference type="SUPFAM" id="SSF52266">
    <property type="entry name" value="SGNH hydrolase"/>
    <property type="match status" value="1"/>
</dbReference>
<reference evidence="3" key="1">
    <citation type="journal article" date="2019" name="Int. J. Syst. Evol. Microbiol.">
        <title>The Global Catalogue of Microorganisms (GCM) 10K type strain sequencing project: providing services to taxonomists for standard genome sequencing and annotation.</title>
        <authorList>
            <consortium name="The Broad Institute Genomics Platform"/>
            <consortium name="The Broad Institute Genome Sequencing Center for Infectious Disease"/>
            <person name="Wu L."/>
            <person name="Ma J."/>
        </authorList>
    </citation>
    <scope>NUCLEOTIDE SEQUENCE [LARGE SCALE GENOMIC DNA]</scope>
    <source>
        <strain evidence="3">KCTC 42182</strain>
    </source>
</reference>
<feature type="signal peptide" evidence="1">
    <location>
        <begin position="1"/>
        <end position="40"/>
    </location>
</feature>
<keyword evidence="1" id="KW-0732">Signal</keyword>
<feature type="chain" id="PRO_5046752198" evidence="1">
    <location>
        <begin position="41"/>
        <end position="282"/>
    </location>
</feature>
<dbReference type="InterPro" id="IPR057572">
    <property type="entry name" value="NonGDSL"/>
</dbReference>